<accession>A0A167K382</accession>
<keyword evidence="1 5" id="KW-0479">Metal-binding</keyword>
<dbReference type="PANTHER" id="PTHR46300">
    <property type="entry name" value="P450, PUTATIVE (EUROFUNG)-RELATED-RELATED"/>
    <property type="match status" value="1"/>
</dbReference>
<dbReference type="Pfam" id="PF00067">
    <property type="entry name" value="p450"/>
    <property type="match status" value="1"/>
</dbReference>
<dbReference type="InterPro" id="IPR001128">
    <property type="entry name" value="Cyt_P450"/>
</dbReference>
<dbReference type="PROSITE" id="PS00086">
    <property type="entry name" value="CYTOCHROME_P450"/>
    <property type="match status" value="1"/>
</dbReference>
<keyword evidence="7" id="KW-0472">Membrane</keyword>
<organism evidence="8 9">
    <name type="scientific">Phycomyces blakesleeanus (strain ATCC 8743b / DSM 1359 / FGSC 10004 / NBRC 33097 / NRRL 1555)</name>
    <dbReference type="NCBI Taxonomy" id="763407"/>
    <lineage>
        <taxon>Eukaryota</taxon>
        <taxon>Fungi</taxon>
        <taxon>Fungi incertae sedis</taxon>
        <taxon>Mucoromycota</taxon>
        <taxon>Mucoromycotina</taxon>
        <taxon>Mucoromycetes</taxon>
        <taxon>Mucorales</taxon>
        <taxon>Phycomycetaceae</taxon>
        <taxon>Phycomyces</taxon>
    </lineage>
</organism>
<dbReference type="Proteomes" id="UP000077315">
    <property type="component" value="Unassembled WGS sequence"/>
</dbReference>
<dbReference type="SUPFAM" id="SSF48264">
    <property type="entry name" value="Cytochrome P450"/>
    <property type="match status" value="1"/>
</dbReference>
<evidence type="ECO:0000256" key="1">
    <source>
        <dbReference type="ARBA" id="ARBA00022723"/>
    </source>
</evidence>
<reference evidence="9" key="1">
    <citation type="submission" date="2015-06" db="EMBL/GenBank/DDBJ databases">
        <title>Expansion of signal transduction pathways in fungi by whole-genome duplication.</title>
        <authorList>
            <consortium name="DOE Joint Genome Institute"/>
            <person name="Corrochano L.M."/>
            <person name="Kuo A."/>
            <person name="Marcet-Houben M."/>
            <person name="Polaino S."/>
            <person name="Salamov A."/>
            <person name="Villalobos J.M."/>
            <person name="Alvarez M.I."/>
            <person name="Avalos J."/>
            <person name="Benito E.P."/>
            <person name="Benoit I."/>
            <person name="Burger G."/>
            <person name="Camino L.P."/>
            <person name="Canovas D."/>
            <person name="Cerda-Olmedo E."/>
            <person name="Cheng J.-F."/>
            <person name="Dominguez A."/>
            <person name="Elias M."/>
            <person name="Eslava A.P."/>
            <person name="Glaser F."/>
            <person name="Grimwood J."/>
            <person name="Gutierrez G."/>
            <person name="Heitman J."/>
            <person name="Henrissat B."/>
            <person name="Iturriaga E.A."/>
            <person name="Lang B.F."/>
            <person name="Lavin J.L."/>
            <person name="Lee S."/>
            <person name="Li W."/>
            <person name="Lindquist E."/>
            <person name="Lopez-Garcia S."/>
            <person name="Luque E.M."/>
            <person name="Marcos A.T."/>
            <person name="Martin J."/>
            <person name="McCluskey K."/>
            <person name="Medina H.R."/>
            <person name="Miralles-Duran A."/>
            <person name="Miyazaki A."/>
            <person name="Munoz-Torres E."/>
            <person name="Oguiza J.A."/>
            <person name="Ohm R."/>
            <person name="Olmedo M."/>
            <person name="Orejas M."/>
            <person name="Ortiz-Castellanos L."/>
            <person name="Pisabarro A.G."/>
            <person name="Rodriguez-Romero J."/>
            <person name="Ruiz-Herrera J."/>
            <person name="Ruiz-Vazquez R."/>
            <person name="Sanz C."/>
            <person name="Schackwitz W."/>
            <person name="Schmutz J."/>
            <person name="Shahriari M."/>
            <person name="Shelest E."/>
            <person name="Silva-Franco F."/>
            <person name="Soanes D."/>
            <person name="Syed K."/>
            <person name="Tagua V.G."/>
            <person name="Talbot N.J."/>
            <person name="Thon M."/>
            <person name="De vries R.P."/>
            <person name="Wiebenga A."/>
            <person name="Yadav J.S."/>
            <person name="Braun E.L."/>
            <person name="Baker S."/>
            <person name="Garre V."/>
            <person name="Horwitz B."/>
            <person name="Torres-Martinez S."/>
            <person name="Idnurm A."/>
            <person name="Herrera-Estrella A."/>
            <person name="Gabaldon T."/>
            <person name="Grigoriev I.V."/>
        </authorList>
    </citation>
    <scope>NUCLEOTIDE SEQUENCE [LARGE SCALE GENOMIC DNA]</scope>
    <source>
        <strain evidence="9">NRRL 1555(-)</strain>
    </source>
</reference>
<evidence type="ECO:0000313" key="9">
    <source>
        <dbReference type="Proteomes" id="UP000077315"/>
    </source>
</evidence>
<dbReference type="PRINTS" id="PR00463">
    <property type="entry name" value="EP450I"/>
</dbReference>
<dbReference type="GO" id="GO:0020037">
    <property type="term" value="F:heme binding"/>
    <property type="evidence" value="ECO:0007669"/>
    <property type="project" value="InterPro"/>
</dbReference>
<feature type="binding site" description="axial binding residue" evidence="5">
    <location>
        <position position="152"/>
    </location>
    <ligand>
        <name>heme</name>
        <dbReference type="ChEBI" id="CHEBI:30413"/>
    </ligand>
    <ligandPart>
        <name>Fe</name>
        <dbReference type="ChEBI" id="CHEBI:18248"/>
    </ligandPart>
</feature>
<keyword evidence="4 6" id="KW-0503">Monooxygenase</keyword>
<dbReference type="PRINTS" id="PR00385">
    <property type="entry name" value="P450"/>
</dbReference>
<evidence type="ECO:0000256" key="4">
    <source>
        <dbReference type="ARBA" id="ARBA00023033"/>
    </source>
</evidence>
<keyword evidence="7" id="KW-1133">Transmembrane helix</keyword>
<keyword evidence="7" id="KW-0812">Transmembrane</keyword>
<feature type="non-terminal residue" evidence="8">
    <location>
        <position position="1"/>
    </location>
</feature>
<evidence type="ECO:0000256" key="5">
    <source>
        <dbReference type="PIRSR" id="PIRSR602401-1"/>
    </source>
</evidence>
<dbReference type="OrthoDB" id="2214136at2759"/>
<gene>
    <name evidence="8" type="ORF">PHYBLDRAFT_118706</name>
</gene>
<evidence type="ECO:0000256" key="2">
    <source>
        <dbReference type="ARBA" id="ARBA00023002"/>
    </source>
</evidence>
<evidence type="ECO:0000256" key="7">
    <source>
        <dbReference type="SAM" id="Phobius"/>
    </source>
</evidence>
<sequence length="219" mass="24888">GDMITAGGDTIAVALYWLFALLLQYSDVMKKMRDEIDSFIIEHKRIPRFSDRSELKYNIAVHRESLRFRAVTPFGLSHCATDDVISNGYFIPKDTVILAGTDALHMNEKYFVEPKKFNPDRYIGIEKTMSASNNGPAEERDTYVFGWGRRICPGIYMAESEIFNLCTRILARCNVEPALNKDGTPAYPNLDKVVTMGIVSLPVEYKVRFVPRTDSPLDF</sequence>
<dbReference type="InterPro" id="IPR036396">
    <property type="entry name" value="Cyt_P450_sf"/>
</dbReference>
<dbReference type="Gene3D" id="1.10.630.10">
    <property type="entry name" value="Cytochrome P450"/>
    <property type="match status" value="1"/>
</dbReference>
<evidence type="ECO:0000256" key="3">
    <source>
        <dbReference type="ARBA" id="ARBA00023004"/>
    </source>
</evidence>
<dbReference type="GO" id="GO:0004497">
    <property type="term" value="F:monooxygenase activity"/>
    <property type="evidence" value="ECO:0007669"/>
    <property type="project" value="UniProtKB-KW"/>
</dbReference>
<dbReference type="GO" id="GO:0016705">
    <property type="term" value="F:oxidoreductase activity, acting on paired donors, with incorporation or reduction of molecular oxygen"/>
    <property type="evidence" value="ECO:0007669"/>
    <property type="project" value="InterPro"/>
</dbReference>
<protein>
    <submittedName>
        <fullName evidence="8">CYP5206 protein</fullName>
    </submittedName>
</protein>
<evidence type="ECO:0000256" key="6">
    <source>
        <dbReference type="RuleBase" id="RU000461"/>
    </source>
</evidence>
<name>A0A167K382_PHYB8</name>
<dbReference type="InParanoid" id="A0A167K382"/>
<evidence type="ECO:0000313" key="8">
    <source>
        <dbReference type="EMBL" id="OAD67188.1"/>
    </source>
</evidence>
<dbReference type="InterPro" id="IPR017972">
    <property type="entry name" value="Cyt_P450_CS"/>
</dbReference>
<comment type="cofactor">
    <cofactor evidence="5">
        <name>heme</name>
        <dbReference type="ChEBI" id="CHEBI:30413"/>
    </cofactor>
</comment>
<keyword evidence="2 6" id="KW-0560">Oxidoreductase</keyword>
<dbReference type="RefSeq" id="XP_018285228.1">
    <property type="nucleotide sequence ID" value="XM_018428648.1"/>
</dbReference>
<dbReference type="InterPro" id="IPR002401">
    <property type="entry name" value="Cyt_P450_E_grp-I"/>
</dbReference>
<keyword evidence="9" id="KW-1185">Reference proteome</keyword>
<dbReference type="InterPro" id="IPR050364">
    <property type="entry name" value="Cytochrome_P450_fung"/>
</dbReference>
<proteinExistence type="inferred from homology"/>
<comment type="similarity">
    <text evidence="6">Belongs to the cytochrome P450 family.</text>
</comment>
<keyword evidence="5 6" id="KW-0349">Heme</keyword>
<feature type="transmembrane region" description="Helical" evidence="7">
    <location>
        <begin position="6"/>
        <end position="23"/>
    </location>
</feature>
<dbReference type="PANTHER" id="PTHR46300:SF2">
    <property type="entry name" value="CYTOCHROME P450 MONOOXYGENASE ALNH-RELATED"/>
    <property type="match status" value="1"/>
</dbReference>
<dbReference type="AlphaFoldDB" id="A0A167K382"/>
<keyword evidence="3 5" id="KW-0408">Iron</keyword>
<dbReference type="GeneID" id="28989554"/>
<dbReference type="VEuPathDB" id="FungiDB:PHYBLDRAFT_118706"/>
<dbReference type="EMBL" id="KV441025">
    <property type="protein sequence ID" value="OAD67188.1"/>
    <property type="molecule type" value="Genomic_DNA"/>
</dbReference>
<dbReference type="STRING" id="763407.A0A167K382"/>
<dbReference type="GO" id="GO:0005506">
    <property type="term" value="F:iron ion binding"/>
    <property type="evidence" value="ECO:0007669"/>
    <property type="project" value="InterPro"/>
</dbReference>